<dbReference type="Proteomes" id="UP000320672">
    <property type="component" value="Chromosome"/>
</dbReference>
<dbReference type="PANTHER" id="PTHR32305:SF15">
    <property type="entry name" value="PROTEIN RHSA-RELATED"/>
    <property type="match status" value="1"/>
</dbReference>
<keyword evidence="1" id="KW-0378">Hydrolase</keyword>
<dbReference type="GO" id="GO:0016787">
    <property type="term" value="F:hydrolase activity"/>
    <property type="evidence" value="ECO:0007669"/>
    <property type="project" value="UniProtKB-KW"/>
</dbReference>
<keyword evidence="2" id="KW-1185">Reference proteome</keyword>
<dbReference type="KEGG" id="rml:FF011L_30290"/>
<evidence type="ECO:0000313" key="1">
    <source>
        <dbReference type="EMBL" id="QDS94250.1"/>
    </source>
</evidence>
<dbReference type="PRINTS" id="PR00394">
    <property type="entry name" value="RHSPROTEIN"/>
</dbReference>
<gene>
    <name evidence="1" type="primary">wapA_2</name>
    <name evidence="1" type="ORF">FF011L_30290</name>
</gene>
<accession>A0A517MH89</accession>
<proteinExistence type="predicted"/>
<dbReference type="Gene3D" id="2.180.10.10">
    <property type="entry name" value="RHS repeat-associated core"/>
    <property type="match status" value="1"/>
</dbReference>
<dbReference type="AlphaFoldDB" id="A0A517MH89"/>
<name>A0A517MH89_9BACT</name>
<dbReference type="EC" id="3.1.-.-" evidence="1"/>
<evidence type="ECO:0000313" key="2">
    <source>
        <dbReference type="Proteomes" id="UP000320672"/>
    </source>
</evidence>
<sequence length="422" mass="46058">MPSKIRNRIGFAAFGGKSDPVATYGEQPVLISNLAFLSGEPTRGRADRTACADASYIDEPVMRAGTLATERLYYHRNQQYSVTALTDTTGAISERYAYDAYGELTVLAGGGTVLSGSAYDNRYTFTGREWDEELGLYHYRARMYDPVAGGFVSRDPIGYIDGAGLYTPYFLPEGLDPYDYFQIAVENPYLPQPYLPDFIDPYGDLEAGLSKCSAYATQYPCSSTRFSEGNCDDRLIDGVIPAKGCKCSNSKDGAVIQQSECQSQLEAAKGNVNLGVANVVLGNVYCSQRCGGSNYGLTCWRPIQRGPSAGKLEIGVCIPIANQSGCNAEALTADELTHVTYLVMSVTTNPGTANGDMMGLFDRDKFEDKAYRAQCDIEPSNRCLKDGERVAYVEGCVLRRKPQSTLGANVTSIRNACDRFQW</sequence>
<dbReference type="EMBL" id="CP036262">
    <property type="protein sequence ID" value="QDS94250.1"/>
    <property type="molecule type" value="Genomic_DNA"/>
</dbReference>
<dbReference type="NCBIfam" id="TIGR03696">
    <property type="entry name" value="Rhs_assc_core"/>
    <property type="match status" value="1"/>
</dbReference>
<organism evidence="1 2">
    <name type="scientific">Roseimaritima multifibrata</name>
    <dbReference type="NCBI Taxonomy" id="1930274"/>
    <lineage>
        <taxon>Bacteria</taxon>
        <taxon>Pseudomonadati</taxon>
        <taxon>Planctomycetota</taxon>
        <taxon>Planctomycetia</taxon>
        <taxon>Pirellulales</taxon>
        <taxon>Pirellulaceae</taxon>
        <taxon>Roseimaritima</taxon>
    </lineage>
</organism>
<dbReference type="PANTHER" id="PTHR32305">
    <property type="match status" value="1"/>
</dbReference>
<dbReference type="InterPro" id="IPR050708">
    <property type="entry name" value="T6SS_VgrG/RHS"/>
</dbReference>
<protein>
    <submittedName>
        <fullName evidence="1">tRNA(Glu)-specific nuclease WapA</fullName>
        <ecNumber evidence="1">3.1.-.-</ecNumber>
    </submittedName>
</protein>
<dbReference type="InterPro" id="IPR022385">
    <property type="entry name" value="Rhs_assc_core"/>
</dbReference>
<reference evidence="1 2" key="1">
    <citation type="submission" date="2019-02" db="EMBL/GenBank/DDBJ databases">
        <title>Deep-cultivation of Planctomycetes and their phenomic and genomic characterization uncovers novel biology.</title>
        <authorList>
            <person name="Wiegand S."/>
            <person name="Jogler M."/>
            <person name="Boedeker C."/>
            <person name="Pinto D."/>
            <person name="Vollmers J."/>
            <person name="Rivas-Marin E."/>
            <person name="Kohn T."/>
            <person name="Peeters S.H."/>
            <person name="Heuer A."/>
            <person name="Rast P."/>
            <person name="Oberbeckmann S."/>
            <person name="Bunk B."/>
            <person name="Jeske O."/>
            <person name="Meyerdierks A."/>
            <person name="Storesund J.E."/>
            <person name="Kallscheuer N."/>
            <person name="Luecker S."/>
            <person name="Lage O.M."/>
            <person name="Pohl T."/>
            <person name="Merkel B.J."/>
            <person name="Hornburger P."/>
            <person name="Mueller R.-W."/>
            <person name="Bruemmer F."/>
            <person name="Labrenz M."/>
            <person name="Spormann A.M."/>
            <person name="Op den Camp H."/>
            <person name="Overmann J."/>
            <person name="Amann R."/>
            <person name="Jetten M.S.M."/>
            <person name="Mascher T."/>
            <person name="Medema M.H."/>
            <person name="Devos D.P."/>
            <person name="Kaster A.-K."/>
            <person name="Ovreas L."/>
            <person name="Rohde M."/>
            <person name="Galperin M.Y."/>
            <person name="Jogler C."/>
        </authorList>
    </citation>
    <scope>NUCLEOTIDE SEQUENCE [LARGE SCALE GENOMIC DNA]</scope>
    <source>
        <strain evidence="1 2">FF011L</strain>
    </source>
</reference>